<dbReference type="GO" id="GO:0006515">
    <property type="term" value="P:protein quality control for misfolded or incompletely synthesized proteins"/>
    <property type="evidence" value="ECO:0007669"/>
    <property type="project" value="UniProtKB-UniRule"/>
</dbReference>
<dbReference type="Gene3D" id="3.40.50.1470">
    <property type="entry name" value="Peptidyl-tRNA hydrolase"/>
    <property type="match status" value="1"/>
</dbReference>
<dbReference type="HAMAP" id="MF_00083">
    <property type="entry name" value="Pept_tRNA_hydro_bact"/>
    <property type="match status" value="1"/>
</dbReference>
<evidence type="ECO:0000256" key="6">
    <source>
        <dbReference type="ARBA" id="ARBA00050038"/>
    </source>
</evidence>
<dbReference type="Proteomes" id="UP000186406">
    <property type="component" value="Unassembled WGS sequence"/>
</dbReference>
<comment type="similarity">
    <text evidence="5 7 9">Belongs to the PTH family.</text>
</comment>
<evidence type="ECO:0000256" key="3">
    <source>
        <dbReference type="ARBA" id="ARBA00022801"/>
    </source>
</evidence>
<dbReference type="EC" id="3.1.1.29" evidence="1 7"/>
<dbReference type="PROSITE" id="PS01196">
    <property type="entry name" value="PEPT_TRNA_HYDROL_2"/>
    <property type="match status" value="1"/>
</dbReference>
<sequence length="252" mass="26850">MLIMVGLGNPGSRYAANRHNVGFMAVDRIHQRHRFGPWRQKFQAEIAEGTLDDERVLLMKPLTYMNESGRAAGEAARFYKVDAKDVVVFHDELDLPPGKFRAKTGGGHGGHNGLRSLTQQLGDGYRRVRIGIGHPGAKELVHGYVLHDFAKADEAWLTPLLDAMAAEAPLLAEGKDATFANRVHLALQPGQAPRDQVPRDARPRTAAPGEPGAGETAPGAGAAAGKDDTAAKTSKAGGALAEGLARLFGGRK</sequence>
<feature type="binding site" evidence="7">
    <location>
        <position position="112"/>
    </location>
    <ligand>
        <name>tRNA</name>
        <dbReference type="ChEBI" id="CHEBI:17843"/>
    </ligand>
</feature>
<comment type="function">
    <text evidence="7">Hydrolyzes ribosome-free peptidyl-tRNAs (with 1 or more amino acids incorporated), which drop off the ribosome during protein synthesis, or as a result of ribosome stalling.</text>
</comment>
<dbReference type="PANTHER" id="PTHR17224:SF1">
    <property type="entry name" value="PEPTIDYL-TRNA HYDROLASE"/>
    <property type="match status" value="1"/>
</dbReference>
<keyword evidence="3 7" id="KW-0378">Hydrolase</keyword>
<feature type="binding site" evidence="7">
    <location>
        <position position="14"/>
    </location>
    <ligand>
        <name>tRNA</name>
        <dbReference type="ChEBI" id="CHEBI:17843"/>
    </ligand>
</feature>
<reference evidence="11 12" key="1">
    <citation type="submission" date="2016-12" db="EMBL/GenBank/DDBJ databases">
        <authorList>
            <person name="Song W.-J."/>
            <person name="Kurnit D.M."/>
        </authorList>
    </citation>
    <scope>NUCLEOTIDE SEQUENCE [LARGE SCALE GENOMIC DNA]</scope>
    <source>
        <strain evidence="11 12">DSM 19599</strain>
    </source>
</reference>
<dbReference type="RefSeq" id="WP_073627737.1">
    <property type="nucleotide sequence ID" value="NZ_FRXO01000003.1"/>
</dbReference>
<evidence type="ECO:0000313" key="12">
    <source>
        <dbReference type="Proteomes" id="UP000186406"/>
    </source>
</evidence>
<dbReference type="GO" id="GO:0005737">
    <property type="term" value="C:cytoplasm"/>
    <property type="evidence" value="ECO:0007669"/>
    <property type="project" value="UniProtKB-SubCell"/>
</dbReference>
<comment type="function">
    <text evidence="7">Catalyzes the release of premature peptidyl moieties from peptidyl-tRNA molecules trapped in stalled 50S ribosomal subunits, and thus maintains levels of free tRNAs and 50S ribosomes.</text>
</comment>
<dbReference type="InterPro" id="IPR036416">
    <property type="entry name" value="Pept_tRNA_hydro_sf"/>
</dbReference>
<evidence type="ECO:0000256" key="5">
    <source>
        <dbReference type="ARBA" id="ARBA00038063"/>
    </source>
</evidence>
<proteinExistence type="inferred from homology"/>
<feature type="binding site" evidence="7">
    <location>
        <position position="64"/>
    </location>
    <ligand>
        <name>tRNA</name>
        <dbReference type="ChEBI" id="CHEBI:17843"/>
    </ligand>
</feature>
<feature type="compositionally biased region" description="Low complexity" evidence="10">
    <location>
        <begin position="204"/>
        <end position="224"/>
    </location>
</feature>
<feature type="site" description="Discriminates between blocked and unblocked aminoacyl-tRNA" evidence="7">
    <location>
        <position position="9"/>
    </location>
</feature>
<keyword evidence="12" id="KW-1185">Reference proteome</keyword>
<dbReference type="NCBIfam" id="TIGR00447">
    <property type="entry name" value="pth"/>
    <property type="match status" value="1"/>
</dbReference>
<dbReference type="SUPFAM" id="SSF53178">
    <property type="entry name" value="Peptidyl-tRNA hydrolase-like"/>
    <property type="match status" value="1"/>
</dbReference>
<evidence type="ECO:0000256" key="4">
    <source>
        <dbReference type="ARBA" id="ARBA00022884"/>
    </source>
</evidence>
<dbReference type="FunFam" id="3.40.50.1470:FF:000001">
    <property type="entry name" value="Peptidyl-tRNA hydrolase"/>
    <property type="match status" value="1"/>
</dbReference>
<protein>
    <recommendedName>
        <fullName evidence="6 7">Peptidyl-tRNA hydrolase</fullName>
        <shortName evidence="7">Pth</shortName>
        <ecNumber evidence="1 7">3.1.1.29</ecNumber>
    </recommendedName>
</protein>
<keyword evidence="7" id="KW-0963">Cytoplasm</keyword>
<evidence type="ECO:0000256" key="1">
    <source>
        <dbReference type="ARBA" id="ARBA00013260"/>
    </source>
</evidence>
<evidence type="ECO:0000256" key="2">
    <source>
        <dbReference type="ARBA" id="ARBA00022555"/>
    </source>
</evidence>
<feature type="binding site" evidence="7">
    <location>
        <position position="66"/>
    </location>
    <ligand>
        <name>tRNA</name>
        <dbReference type="ChEBI" id="CHEBI:17843"/>
    </ligand>
</feature>
<dbReference type="EMBL" id="FRXO01000003">
    <property type="protein sequence ID" value="SHO64629.1"/>
    <property type="molecule type" value="Genomic_DNA"/>
</dbReference>
<dbReference type="GO" id="GO:0000049">
    <property type="term" value="F:tRNA binding"/>
    <property type="evidence" value="ECO:0007669"/>
    <property type="project" value="UniProtKB-UniRule"/>
</dbReference>
<gene>
    <name evidence="7" type="primary">pth</name>
    <name evidence="11" type="ORF">SAMN02745172_01793</name>
</gene>
<evidence type="ECO:0000256" key="9">
    <source>
        <dbReference type="RuleBase" id="RU004320"/>
    </source>
</evidence>
<dbReference type="InterPro" id="IPR001328">
    <property type="entry name" value="Pept_tRNA_hydro"/>
</dbReference>
<feature type="active site" description="Proton acceptor" evidence="7">
    <location>
        <position position="19"/>
    </location>
</feature>
<dbReference type="Pfam" id="PF01195">
    <property type="entry name" value="Pept_tRNA_hydro"/>
    <property type="match status" value="1"/>
</dbReference>
<dbReference type="CDD" id="cd00462">
    <property type="entry name" value="PTH"/>
    <property type="match status" value="1"/>
</dbReference>
<dbReference type="GO" id="GO:0004045">
    <property type="term" value="F:peptidyl-tRNA hydrolase activity"/>
    <property type="evidence" value="ECO:0007669"/>
    <property type="project" value="UniProtKB-UniRule"/>
</dbReference>
<dbReference type="AlphaFoldDB" id="A0A1M7ZIH4"/>
<dbReference type="PROSITE" id="PS01195">
    <property type="entry name" value="PEPT_TRNA_HYDROL_1"/>
    <property type="match status" value="1"/>
</dbReference>
<feature type="region of interest" description="Disordered" evidence="10">
    <location>
        <begin position="187"/>
        <end position="236"/>
    </location>
</feature>
<evidence type="ECO:0000256" key="7">
    <source>
        <dbReference type="HAMAP-Rule" id="MF_00083"/>
    </source>
</evidence>
<dbReference type="InterPro" id="IPR018171">
    <property type="entry name" value="Pept_tRNA_hydro_CS"/>
</dbReference>
<comment type="subunit">
    <text evidence="7">Monomer.</text>
</comment>
<evidence type="ECO:0000256" key="8">
    <source>
        <dbReference type="RuleBase" id="RU000673"/>
    </source>
</evidence>
<comment type="catalytic activity">
    <reaction evidence="7 8">
        <text>an N-acyl-L-alpha-aminoacyl-tRNA + H2O = an N-acyl-L-amino acid + a tRNA + H(+)</text>
        <dbReference type="Rhea" id="RHEA:54448"/>
        <dbReference type="Rhea" id="RHEA-COMP:10123"/>
        <dbReference type="Rhea" id="RHEA-COMP:13883"/>
        <dbReference type="ChEBI" id="CHEBI:15377"/>
        <dbReference type="ChEBI" id="CHEBI:15378"/>
        <dbReference type="ChEBI" id="CHEBI:59874"/>
        <dbReference type="ChEBI" id="CHEBI:78442"/>
        <dbReference type="ChEBI" id="CHEBI:138191"/>
        <dbReference type="EC" id="3.1.1.29"/>
    </reaction>
</comment>
<dbReference type="STRING" id="1123029.SAMN02745172_01793"/>
<evidence type="ECO:0000256" key="10">
    <source>
        <dbReference type="SAM" id="MobiDB-lite"/>
    </source>
</evidence>
<comment type="subcellular location">
    <subcellularLocation>
        <location evidence="7">Cytoplasm</location>
    </subcellularLocation>
</comment>
<keyword evidence="2 7" id="KW-0820">tRNA-binding</keyword>
<accession>A0A1M7ZIH4</accession>
<dbReference type="GO" id="GO:0072344">
    <property type="term" value="P:rescue of stalled ribosome"/>
    <property type="evidence" value="ECO:0007669"/>
    <property type="project" value="UniProtKB-UniRule"/>
</dbReference>
<feature type="site" description="Stabilizes the basic form of H active site to accept a proton" evidence="7">
    <location>
        <position position="91"/>
    </location>
</feature>
<evidence type="ECO:0000313" key="11">
    <source>
        <dbReference type="EMBL" id="SHO64629.1"/>
    </source>
</evidence>
<organism evidence="11 12">
    <name type="scientific">Pseudoxanthobacter soli DSM 19599</name>
    <dbReference type="NCBI Taxonomy" id="1123029"/>
    <lineage>
        <taxon>Bacteria</taxon>
        <taxon>Pseudomonadati</taxon>
        <taxon>Pseudomonadota</taxon>
        <taxon>Alphaproteobacteria</taxon>
        <taxon>Hyphomicrobiales</taxon>
        <taxon>Segnochrobactraceae</taxon>
        <taxon>Pseudoxanthobacter</taxon>
    </lineage>
</organism>
<dbReference type="OrthoDB" id="9800507at2"/>
<name>A0A1M7ZIH4_9HYPH</name>
<dbReference type="PANTHER" id="PTHR17224">
    <property type="entry name" value="PEPTIDYL-TRNA HYDROLASE"/>
    <property type="match status" value="1"/>
</dbReference>
<keyword evidence="4 7" id="KW-0694">RNA-binding</keyword>